<keyword evidence="4" id="KW-1185">Reference proteome</keyword>
<dbReference type="PANTHER" id="PTHR30441:SF8">
    <property type="entry name" value="DUF748 DOMAIN-CONTAINING PROTEIN"/>
    <property type="match status" value="1"/>
</dbReference>
<evidence type="ECO:0000313" key="3">
    <source>
        <dbReference type="EMBL" id="GAO43178.1"/>
    </source>
</evidence>
<dbReference type="EMBL" id="BBWV01000002">
    <property type="protein sequence ID" value="GAO43178.1"/>
    <property type="molecule type" value="Genomic_DNA"/>
</dbReference>
<gene>
    <name evidence="3" type="ORF">FPE01S_02_02820</name>
</gene>
<sequence length="1038" mass="113782">MKKTVVKVLKITGIVAASVLGLLFLLPILFPVTIAARIKEWTNQSIKGELNFSKARLSFFQHFPTLTLTLHDYSLLGAEPFAKDTLMAGHDLSFGINLASLLHGGLVVDQFFVDDSRIHIRIDEKGNANYNIYRSSEKAAPATTDTTSNTSLKIERIQLSDCQLIYDDRSLPMRIEAVGFDYEGKGDLAKNEFDLRSKFHADALDFTYNGTHYLNRRKLEADLITSINTSSLRFRFQQNKLLINQLPVDFSGTMAILKDGYDIDLHVVSGTTDFGNVFSILPPDYEQWFRDTQFNGTSRLTVDLTGAYRAATNEAPDLAIGLWVRNGSINHNKAPVPLKDVAIRADLMLPGLNADSLALTADSINFTLNGLPTSTSLQWKGLTTPQVKANINSQLDLGLLHRALGMTIAALNGKLDLRATADGTYRTGQNPKNFRPDTVVLAIPNYTLQATVSNGYFKYKDLPLALENVHAEINSTVNTGRWEDISANISNLQAAIGKGHLQGRLSVTGLDKSELNADLKADLPLESITQAIPLQGYAFGGELHADIKANGHLDAGRRLFPAAQGKLQWTNGLVQTPYYPHPVRDIQVNGQLNSNKGSYDDLMVVLEPVSFTFEEQPFALTARLSDFNDLRYALTATGALDLGRIYQVFAIKGYSVSGLVRTNLSLGGTQADAVAGRYQRLKNSGTLQMENLSLRSDDYPYPFLVPEGTLEFRQDKAWLKNTVLQYQENKFKLNGYAQNLVAYWLQDELLTGKMEIASERVVVNDFMVFADTATSANTGASSPGGVVLLPKNLNLSLQATIKEIIYGASKLNDFAGSVTLQNGQLVLNDARAGIAGAVVSVAGNYAPVDLHKAGFGVTLKADSFDVKRAYREVPLFREMASSAANAEGVVSVDYAINGRLNDKMEPVYPSLAGKGEVKLEDVKVNGLKLFGAVGKASGKDSINNPNLKAVVIRSSVKNNIITIERTKMKVFGFRLRAEGQTSLDGKLNMRFRLGLPPLGIIGIPMTITGNAENPVVKVRKGREEDELEEEEDTEDVHE</sequence>
<dbReference type="STRING" id="1220578.FPE01S_02_02820"/>
<evidence type="ECO:0000313" key="4">
    <source>
        <dbReference type="Proteomes" id="UP000033121"/>
    </source>
</evidence>
<name>A0A0E9N070_9BACT</name>
<reference evidence="3 4" key="1">
    <citation type="submission" date="2015-04" db="EMBL/GenBank/DDBJ databases">
        <title>Whole genome shotgun sequence of Flavihumibacter petaseus NBRC 106054.</title>
        <authorList>
            <person name="Miyazawa S."/>
            <person name="Hosoyama A."/>
            <person name="Hashimoto M."/>
            <person name="Noguchi M."/>
            <person name="Tsuchikane K."/>
            <person name="Ohji S."/>
            <person name="Yamazoe A."/>
            <person name="Ichikawa N."/>
            <person name="Kimura A."/>
            <person name="Fujita N."/>
        </authorList>
    </citation>
    <scope>NUCLEOTIDE SEQUENCE [LARGE SCALE GENOMIC DNA]</scope>
    <source>
        <strain evidence="3 4">NBRC 106054</strain>
    </source>
</reference>
<dbReference type="PANTHER" id="PTHR30441">
    <property type="entry name" value="DUF748 DOMAIN-CONTAINING PROTEIN"/>
    <property type="match status" value="1"/>
</dbReference>
<proteinExistence type="predicted"/>
<feature type="region of interest" description="Disordered" evidence="1">
    <location>
        <begin position="1019"/>
        <end position="1038"/>
    </location>
</feature>
<dbReference type="RefSeq" id="WP_052955717.1">
    <property type="nucleotide sequence ID" value="NZ_BBWV01000002.1"/>
</dbReference>
<dbReference type="Proteomes" id="UP000033121">
    <property type="component" value="Unassembled WGS sequence"/>
</dbReference>
<dbReference type="InterPro" id="IPR052894">
    <property type="entry name" value="AsmA-related"/>
</dbReference>
<dbReference type="Pfam" id="PF05170">
    <property type="entry name" value="AsmA"/>
    <property type="match status" value="1"/>
</dbReference>
<evidence type="ECO:0000256" key="1">
    <source>
        <dbReference type="SAM" id="MobiDB-lite"/>
    </source>
</evidence>
<organism evidence="3 4">
    <name type="scientific">Flavihumibacter petaseus NBRC 106054</name>
    <dbReference type="NCBI Taxonomy" id="1220578"/>
    <lineage>
        <taxon>Bacteria</taxon>
        <taxon>Pseudomonadati</taxon>
        <taxon>Bacteroidota</taxon>
        <taxon>Chitinophagia</taxon>
        <taxon>Chitinophagales</taxon>
        <taxon>Chitinophagaceae</taxon>
        <taxon>Flavihumibacter</taxon>
    </lineage>
</organism>
<dbReference type="GO" id="GO:0090313">
    <property type="term" value="P:regulation of protein targeting to membrane"/>
    <property type="evidence" value="ECO:0007669"/>
    <property type="project" value="TreeGrafter"/>
</dbReference>
<dbReference type="AlphaFoldDB" id="A0A0E9N070"/>
<accession>A0A0E9N070</accession>
<evidence type="ECO:0000259" key="2">
    <source>
        <dbReference type="Pfam" id="PF05170"/>
    </source>
</evidence>
<dbReference type="InterPro" id="IPR007844">
    <property type="entry name" value="AsmA"/>
</dbReference>
<protein>
    <recommendedName>
        <fullName evidence="2">AsmA domain-containing protein</fullName>
    </recommendedName>
</protein>
<comment type="caution">
    <text evidence="3">The sequence shown here is derived from an EMBL/GenBank/DDBJ whole genome shotgun (WGS) entry which is preliminary data.</text>
</comment>
<feature type="compositionally biased region" description="Acidic residues" evidence="1">
    <location>
        <begin position="1024"/>
        <end position="1038"/>
    </location>
</feature>
<feature type="domain" description="AsmA" evidence="2">
    <location>
        <begin position="7"/>
        <end position="173"/>
    </location>
</feature>
<dbReference type="GO" id="GO:0005886">
    <property type="term" value="C:plasma membrane"/>
    <property type="evidence" value="ECO:0007669"/>
    <property type="project" value="TreeGrafter"/>
</dbReference>
<dbReference type="OrthoDB" id="596403at2"/>